<dbReference type="FunFam" id="3.60.130.10:FF:000003">
    <property type="entry name" value="Alpha-ketoglutarate-dependent taurine dioxygenase"/>
    <property type="match status" value="1"/>
</dbReference>
<evidence type="ECO:0000313" key="9">
    <source>
        <dbReference type="Proteomes" id="UP000253472"/>
    </source>
</evidence>
<evidence type="ECO:0000256" key="4">
    <source>
        <dbReference type="ARBA" id="ARBA00022964"/>
    </source>
</evidence>
<dbReference type="Proteomes" id="UP000253472">
    <property type="component" value="Unassembled WGS sequence"/>
</dbReference>
<dbReference type="PANTHER" id="PTHR30468">
    <property type="entry name" value="ALPHA-KETOGLUTARATE-DEPENDENT SULFONATE DIOXYGENASE"/>
    <property type="match status" value="1"/>
</dbReference>
<keyword evidence="6" id="KW-0408">Iron</keyword>
<dbReference type="Pfam" id="PF02668">
    <property type="entry name" value="TauD"/>
    <property type="match status" value="1"/>
</dbReference>
<keyword evidence="3" id="KW-0479">Metal-binding</keyword>
<dbReference type="EMBL" id="QLNQ01000028">
    <property type="protein sequence ID" value="RCK57836.1"/>
    <property type="molecule type" value="Genomic_DNA"/>
</dbReference>
<keyword evidence="9" id="KW-1185">Reference proteome</keyword>
<comment type="caution">
    <text evidence="8">The sequence shown here is derived from an EMBL/GenBank/DDBJ whole genome shotgun (WGS) entry which is preliminary data.</text>
</comment>
<dbReference type="SUPFAM" id="SSF51197">
    <property type="entry name" value="Clavaminate synthase-like"/>
    <property type="match status" value="1"/>
</dbReference>
<comment type="similarity">
    <text evidence="2">Belongs to the TfdA dioxygenase family.</text>
</comment>
<dbReference type="OrthoDB" id="10257314at2759"/>
<evidence type="ECO:0000256" key="1">
    <source>
        <dbReference type="ARBA" id="ARBA00001954"/>
    </source>
</evidence>
<dbReference type="AlphaFoldDB" id="A0A367XW37"/>
<organism evidence="8 9">
    <name type="scientific">Candida viswanathii</name>
    <dbReference type="NCBI Taxonomy" id="5486"/>
    <lineage>
        <taxon>Eukaryota</taxon>
        <taxon>Fungi</taxon>
        <taxon>Dikarya</taxon>
        <taxon>Ascomycota</taxon>
        <taxon>Saccharomycotina</taxon>
        <taxon>Pichiomycetes</taxon>
        <taxon>Debaryomycetaceae</taxon>
        <taxon>Candida/Lodderomyces clade</taxon>
        <taxon>Candida</taxon>
    </lineage>
</organism>
<proteinExistence type="inferred from homology"/>
<gene>
    <name evidence="8" type="primary">JLP1_4</name>
    <name evidence="8" type="ORF">Cantr_06293</name>
</gene>
<keyword evidence="4 8" id="KW-0223">Dioxygenase</keyword>
<comment type="cofactor">
    <cofactor evidence="1">
        <name>Fe(2+)</name>
        <dbReference type="ChEBI" id="CHEBI:29033"/>
    </cofactor>
</comment>
<dbReference type="InterPro" id="IPR051323">
    <property type="entry name" value="AtsK-like"/>
</dbReference>
<dbReference type="GO" id="GO:0046872">
    <property type="term" value="F:metal ion binding"/>
    <property type="evidence" value="ECO:0007669"/>
    <property type="project" value="UniProtKB-KW"/>
</dbReference>
<accession>A0A367XW37</accession>
<feature type="domain" description="TauD/TfdA-like" evidence="7">
    <location>
        <begin position="85"/>
        <end position="350"/>
    </location>
</feature>
<dbReference type="GO" id="GO:0044273">
    <property type="term" value="P:sulfur compound catabolic process"/>
    <property type="evidence" value="ECO:0007669"/>
    <property type="project" value="TreeGrafter"/>
</dbReference>
<reference evidence="8 9" key="1">
    <citation type="submission" date="2018-06" db="EMBL/GenBank/DDBJ databases">
        <title>Whole genome sequencing of Candida tropicalis (genome annotated by CSBL at Korea University).</title>
        <authorList>
            <person name="Ahn J."/>
        </authorList>
    </citation>
    <scope>NUCLEOTIDE SEQUENCE [LARGE SCALE GENOMIC DNA]</scope>
    <source>
        <strain evidence="8 9">ATCC 20962</strain>
    </source>
</reference>
<evidence type="ECO:0000256" key="2">
    <source>
        <dbReference type="ARBA" id="ARBA00005896"/>
    </source>
</evidence>
<dbReference type="Gene3D" id="3.60.130.10">
    <property type="entry name" value="Clavaminate synthase-like"/>
    <property type="match status" value="1"/>
</dbReference>
<dbReference type="InterPro" id="IPR042098">
    <property type="entry name" value="TauD-like_sf"/>
</dbReference>
<dbReference type="STRING" id="5486.A0A367XW37"/>
<evidence type="ECO:0000256" key="3">
    <source>
        <dbReference type="ARBA" id="ARBA00022723"/>
    </source>
</evidence>
<evidence type="ECO:0000259" key="7">
    <source>
        <dbReference type="Pfam" id="PF02668"/>
    </source>
</evidence>
<dbReference type="GO" id="GO:0005737">
    <property type="term" value="C:cytoplasm"/>
    <property type="evidence" value="ECO:0007669"/>
    <property type="project" value="TreeGrafter"/>
</dbReference>
<evidence type="ECO:0000256" key="6">
    <source>
        <dbReference type="ARBA" id="ARBA00023004"/>
    </source>
</evidence>
<dbReference type="GO" id="GO:0000907">
    <property type="term" value="F:sulfonate dioxygenase activity"/>
    <property type="evidence" value="ECO:0007669"/>
    <property type="project" value="TreeGrafter"/>
</dbReference>
<dbReference type="PANTHER" id="PTHR30468:SF1">
    <property type="entry name" value="ALPHA-KETOGLUTARATE-DEPENDENT SULFONATE DIOXYGENASE"/>
    <property type="match status" value="1"/>
</dbReference>
<protein>
    <submittedName>
        <fullName evidence="8">Alpha-ketoglutarate-dependent sulfonate dioxygenase</fullName>
    </submittedName>
</protein>
<keyword evidence="5" id="KW-0560">Oxidoreductase</keyword>
<evidence type="ECO:0000313" key="8">
    <source>
        <dbReference type="EMBL" id="RCK57836.1"/>
    </source>
</evidence>
<evidence type="ECO:0000256" key="5">
    <source>
        <dbReference type="ARBA" id="ARBA00023002"/>
    </source>
</evidence>
<dbReference type="InterPro" id="IPR003819">
    <property type="entry name" value="TauD/TfdA-like"/>
</dbReference>
<name>A0A367XW37_9ASCO</name>
<sequence>MPARYAQVAKALFGSSNLVPDAKGNVSVSPEAAANINKDAHPYLPTWTRSEKYEPYEFIEVHDPAVRANKDLPNLFPKDGKYETNNISPKLGTEIKGIQLSQLDDAAKDELALFAAQRGVLVFRDQDFLAKGPEYISEYVNYFGPTHIHPTSGAPKGAPDVHVVLSGGTKEDPFVTRNNLVGFHSDVSYELNPTALSFLAATNIPKAGGGDTVFASNTEAYERLSPLLRERLEGLKAVHSGVDQANLAVFKKGVVKRHPVENTHPIIRTTPLGQKVLYVNNGFTRRIEGLKEEESAVLLKFLLDHVWKGYDFQIRAHWEPNTVVLFDNRVVSHSAILDFDTTDQRLIIRAAARGERPVEDLKDLNKKDENNVYHGPEYLGDRLESLAI</sequence>